<dbReference type="Pfam" id="PF02689">
    <property type="entry name" value="Herpes_Helicase"/>
    <property type="match status" value="1"/>
</dbReference>
<gene>
    <name evidence="7" type="ORF">COR50_12130</name>
</gene>
<dbReference type="GO" id="GO:0016787">
    <property type="term" value="F:hydrolase activity"/>
    <property type="evidence" value="ECO:0007669"/>
    <property type="project" value="UniProtKB-KW"/>
</dbReference>
<dbReference type="InterPro" id="IPR051055">
    <property type="entry name" value="PIF1_helicase"/>
</dbReference>
<keyword evidence="8" id="KW-1185">Reference proteome</keyword>
<keyword evidence="1" id="KW-0547">Nucleotide-binding</keyword>
<dbReference type="OrthoDB" id="9763659at2"/>
<dbReference type="GO" id="GO:0000723">
    <property type="term" value="P:telomere maintenance"/>
    <property type="evidence" value="ECO:0007669"/>
    <property type="project" value="InterPro"/>
</dbReference>
<dbReference type="EMBL" id="CP023777">
    <property type="protein sequence ID" value="ATL47848.1"/>
    <property type="molecule type" value="Genomic_DNA"/>
</dbReference>
<dbReference type="GO" id="GO:0003678">
    <property type="term" value="F:DNA helicase activity"/>
    <property type="evidence" value="ECO:0007669"/>
    <property type="project" value="InterPro"/>
</dbReference>
<keyword evidence="2" id="KW-0378">Hydrolase</keyword>
<protein>
    <recommendedName>
        <fullName evidence="9">AAA family ATPase</fullName>
    </recommendedName>
</protein>
<evidence type="ECO:0000313" key="8">
    <source>
        <dbReference type="Proteomes" id="UP000220133"/>
    </source>
</evidence>
<dbReference type="KEGG" id="cbae:COR50_12130"/>
<name>A0A291QV57_9BACT</name>
<feature type="domain" description="DNA helicase Pif1-like DEAD-box helicase" evidence="6">
    <location>
        <begin position="173"/>
        <end position="378"/>
    </location>
</feature>
<dbReference type="RefSeq" id="WP_098194225.1">
    <property type="nucleotide sequence ID" value="NZ_CP023777.1"/>
</dbReference>
<dbReference type="InterPro" id="IPR010285">
    <property type="entry name" value="DNA_helicase_pif1-like_DEAD"/>
</dbReference>
<sequence>MTTAQQLEKQWISAFSQSNLVDGNTKQFNPLIAHQLFYGKQHAEYPAEYPDHFLELYQELEEREQADAVQQLLVFLAFVGINIPADTIQIFIEKYPHQYKHIFKRAYYILKTLAHRDTNLDINQPFTENRDDIYYLINLVLADAPKELQLELFEDVDLPTLYNRYVNIPEGYDQDPVIKDLFNSLEQSNTSFFITGKAGTGKSTFLHYFAQHSKKTVLMTAFTGIAAINVGGVTLHSFFKFPLKPLLPGDDEIPIFKRNAPNRKIIEKTDTIVIDEVSMLRADLMQAIDYSLRHNGGNPHLPFGGKQVLLVGDLFQLPPVVDQKDEVERFIFKEIYKSEYFFDAPAFEELNPVFFEFQKIHRQKDDHHFIKLLNEIRVYESSEETLRQINAQHQPNYSAKQDEFAITLTSNNAIANKENAYKLEALPFVEHVFEATINGDFKTDRYPTHKSLVLKKNAQVILVKNDITTPESPVRRWVNGTIAKVDFISSDIIEIRLQDGTTHKIVPETWENRQYTYDREKGRVMSKVIGTFTQYPVKLAWAITIHKSQGLSFDNVVIDLGRGAFVNGQVYVALSRCRSLQGIHLKNPIRQQDIIPDRRIAQFYLRQPDMPQHYQGIEDFFSRHQDFALQYLSLHYPFTDQQVEKYFNLLSDGSAYYTHFIDREARIVQSKLDIKFNPTIQWTPGLLQKIQMGITDPASGQLKGLHDDTRPPLLLNEELKAWNQSLWALAYSQDYVSESTRDINFGLPPQILDPKGYGKLSVEEIVGMYPKKKLELLTNKSIWLKTVKPLLRQEFVVQLLDNMVQQPKLPIIDVL</sequence>
<dbReference type="InterPro" id="IPR027417">
    <property type="entry name" value="P-loop_NTPase"/>
</dbReference>
<dbReference type="Gene3D" id="3.40.50.300">
    <property type="entry name" value="P-loop containing nucleotide triphosphate hydrolases"/>
    <property type="match status" value="2"/>
</dbReference>
<dbReference type="GO" id="GO:0005524">
    <property type="term" value="F:ATP binding"/>
    <property type="evidence" value="ECO:0007669"/>
    <property type="project" value="UniProtKB-KW"/>
</dbReference>
<dbReference type="GO" id="GO:0006281">
    <property type="term" value="P:DNA repair"/>
    <property type="evidence" value="ECO:0007669"/>
    <property type="project" value="InterPro"/>
</dbReference>
<evidence type="ECO:0000259" key="6">
    <source>
        <dbReference type="Pfam" id="PF05970"/>
    </source>
</evidence>
<accession>A0A291QV57</accession>
<feature type="domain" description="DNA replication helicase" evidence="5">
    <location>
        <begin position="531"/>
        <end position="602"/>
    </location>
</feature>
<proteinExistence type="predicted"/>
<evidence type="ECO:0000256" key="4">
    <source>
        <dbReference type="ARBA" id="ARBA00022840"/>
    </source>
</evidence>
<dbReference type="InterPro" id="IPR003840">
    <property type="entry name" value="DNA_helicase_dom"/>
</dbReference>
<organism evidence="7 8">
    <name type="scientific">Chitinophaga caeni</name>
    <dbReference type="NCBI Taxonomy" id="2029983"/>
    <lineage>
        <taxon>Bacteria</taxon>
        <taxon>Pseudomonadati</taxon>
        <taxon>Bacteroidota</taxon>
        <taxon>Chitinophagia</taxon>
        <taxon>Chitinophagales</taxon>
        <taxon>Chitinophagaceae</taxon>
        <taxon>Chitinophaga</taxon>
    </lineage>
</organism>
<keyword evidence="3" id="KW-0347">Helicase</keyword>
<dbReference type="PANTHER" id="PTHR47642">
    <property type="entry name" value="ATP-DEPENDENT DNA HELICASE"/>
    <property type="match status" value="1"/>
</dbReference>
<dbReference type="SUPFAM" id="SSF52540">
    <property type="entry name" value="P-loop containing nucleoside triphosphate hydrolases"/>
    <property type="match status" value="2"/>
</dbReference>
<evidence type="ECO:0008006" key="9">
    <source>
        <dbReference type="Google" id="ProtNLM"/>
    </source>
</evidence>
<evidence type="ECO:0000259" key="5">
    <source>
        <dbReference type="Pfam" id="PF02689"/>
    </source>
</evidence>
<evidence type="ECO:0000256" key="3">
    <source>
        <dbReference type="ARBA" id="ARBA00022806"/>
    </source>
</evidence>
<keyword evidence="4" id="KW-0067">ATP-binding</keyword>
<dbReference type="CDD" id="cd18809">
    <property type="entry name" value="SF1_C_RecD"/>
    <property type="match status" value="1"/>
</dbReference>
<dbReference type="AlphaFoldDB" id="A0A291QV57"/>
<dbReference type="Proteomes" id="UP000220133">
    <property type="component" value="Chromosome"/>
</dbReference>
<dbReference type="Pfam" id="PF05970">
    <property type="entry name" value="PIF1"/>
    <property type="match status" value="1"/>
</dbReference>
<reference evidence="7 8" key="1">
    <citation type="submission" date="2017-10" db="EMBL/GenBank/DDBJ databases">
        <title>Paenichitinophaga pekingensis gen. nov., sp. nov., isolated from activated sludge.</title>
        <authorList>
            <person name="Jin D."/>
            <person name="Kong X."/>
            <person name="Deng Y."/>
            <person name="Bai Z."/>
        </authorList>
    </citation>
    <scope>NUCLEOTIDE SEQUENCE [LARGE SCALE GENOMIC DNA]</scope>
    <source>
        <strain evidence="7 8">13</strain>
    </source>
</reference>
<evidence type="ECO:0000256" key="2">
    <source>
        <dbReference type="ARBA" id="ARBA00022801"/>
    </source>
</evidence>
<evidence type="ECO:0000256" key="1">
    <source>
        <dbReference type="ARBA" id="ARBA00022741"/>
    </source>
</evidence>
<dbReference type="FunFam" id="3.40.50.300:FF:001498">
    <property type="entry name" value="ATP-dependent DNA helicase"/>
    <property type="match status" value="1"/>
</dbReference>
<evidence type="ECO:0000313" key="7">
    <source>
        <dbReference type="EMBL" id="ATL47848.1"/>
    </source>
</evidence>